<gene>
    <name evidence="2" type="ORF">S1361_02600</name>
</gene>
<evidence type="ECO:0000313" key="3">
    <source>
        <dbReference type="Proteomes" id="UP000663908"/>
    </source>
</evidence>
<accession>A0ABX7TIV9</accession>
<evidence type="ECO:0000256" key="1">
    <source>
        <dbReference type="SAM" id="MobiDB-lite"/>
    </source>
</evidence>
<protein>
    <submittedName>
        <fullName evidence="2">Uncharacterized protein</fullName>
    </submittedName>
</protein>
<reference evidence="2 3" key="1">
    <citation type="submission" date="2021-03" db="EMBL/GenBank/DDBJ databases">
        <title>Complete genome sequence of Streptomyces cyanogenus S136, producer of anticancer angucycline landomycin A.</title>
        <authorList>
            <person name="Hrab P."/>
            <person name="Ruckert C."/>
            <person name="Busche T."/>
            <person name="Ostash I."/>
            <person name="Kalinowski J."/>
            <person name="Fedorenko V."/>
            <person name="Yushchuk O."/>
            <person name="Ostash B."/>
        </authorList>
    </citation>
    <scope>NUCLEOTIDE SEQUENCE [LARGE SCALE GENOMIC DNA]</scope>
    <source>
        <strain evidence="2 3">S136</strain>
    </source>
</reference>
<dbReference type="Proteomes" id="UP000663908">
    <property type="component" value="Chromosome"/>
</dbReference>
<evidence type="ECO:0000313" key="2">
    <source>
        <dbReference type="EMBL" id="QTD96216.1"/>
    </source>
</evidence>
<feature type="region of interest" description="Disordered" evidence="1">
    <location>
        <begin position="1"/>
        <end position="24"/>
    </location>
</feature>
<keyword evidence="3" id="KW-1185">Reference proteome</keyword>
<name>A0ABX7TIV9_STRCY</name>
<proteinExistence type="predicted"/>
<dbReference type="EMBL" id="CP071839">
    <property type="protein sequence ID" value="QTD96216.1"/>
    <property type="molecule type" value="Genomic_DNA"/>
</dbReference>
<organism evidence="2 3">
    <name type="scientific">Streptomyces cyanogenus</name>
    <dbReference type="NCBI Taxonomy" id="80860"/>
    <lineage>
        <taxon>Bacteria</taxon>
        <taxon>Bacillati</taxon>
        <taxon>Actinomycetota</taxon>
        <taxon>Actinomycetes</taxon>
        <taxon>Kitasatosporales</taxon>
        <taxon>Streptomycetaceae</taxon>
        <taxon>Streptomyces</taxon>
    </lineage>
</organism>
<sequence>MEALTAGTSVPIPSARRTEGPGPHWRICPGDDGWLTEPAVFSAALADAFRPRTSEERAG</sequence>